<name>A0AAN6MW78_9PEZI</name>
<keyword evidence="2" id="KW-1185">Reference proteome</keyword>
<evidence type="ECO:0000313" key="1">
    <source>
        <dbReference type="EMBL" id="KAK3934627.1"/>
    </source>
</evidence>
<accession>A0AAN6MW78</accession>
<organism evidence="1 2">
    <name type="scientific">Diplogelasinospora grovesii</name>
    <dbReference type="NCBI Taxonomy" id="303347"/>
    <lineage>
        <taxon>Eukaryota</taxon>
        <taxon>Fungi</taxon>
        <taxon>Dikarya</taxon>
        <taxon>Ascomycota</taxon>
        <taxon>Pezizomycotina</taxon>
        <taxon>Sordariomycetes</taxon>
        <taxon>Sordariomycetidae</taxon>
        <taxon>Sordariales</taxon>
        <taxon>Diplogelasinosporaceae</taxon>
        <taxon>Diplogelasinospora</taxon>
    </lineage>
</organism>
<sequence>MNVFPIGNTASDDSSRKRFTLMHALITLPLPPPPKVRRALNGKTDTMSDILRIAASVPRSAAVVKDVIEEMKKMPEMYFLPICSITSTAADILTHVQDTVGGLDQPGGMGQCGEEHSRLQARFGDDSKEPWATREIEDACNKCVHLFRCLQPAARDISAWLDKFSKQEIQTMLPGIRKSLGDTHATLTTLFCQQAFGLRVSDMERHEQKTTLKCFGVDEDLLSNDIYRQELANDRLQKFSHDFGEFEDQCAKVVRQSGWPDIVVSE</sequence>
<protein>
    <submittedName>
        <fullName evidence="1">Uncharacterized protein</fullName>
    </submittedName>
</protein>
<evidence type="ECO:0000313" key="2">
    <source>
        <dbReference type="Proteomes" id="UP001303473"/>
    </source>
</evidence>
<dbReference type="EMBL" id="MU853973">
    <property type="protein sequence ID" value="KAK3934627.1"/>
    <property type="molecule type" value="Genomic_DNA"/>
</dbReference>
<comment type="caution">
    <text evidence="1">The sequence shown here is derived from an EMBL/GenBank/DDBJ whole genome shotgun (WGS) entry which is preliminary data.</text>
</comment>
<dbReference type="AlphaFoldDB" id="A0AAN6MW78"/>
<dbReference type="Proteomes" id="UP001303473">
    <property type="component" value="Unassembled WGS sequence"/>
</dbReference>
<gene>
    <name evidence="1" type="ORF">QBC46DRAFT_368098</name>
</gene>
<proteinExistence type="predicted"/>
<reference evidence="2" key="1">
    <citation type="journal article" date="2023" name="Mol. Phylogenet. Evol.">
        <title>Genome-scale phylogeny and comparative genomics of the fungal order Sordariales.</title>
        <authorList>
            <person name="Hensen N."/>
            <person name="Bonometti L."/>
            <person name="Westerberg I."/>
            <person name="Brannstrom I.O."/>
            <person name="Guillou S."/>
            <person name="Cros-Aarteil S."/>
            <person name="Calhoun S."/>
            <person name="Haridas S."/>
            <person name="Kuo A."/>
            <person name="Mondo S."/>
            <person name="Pangilinan J."/>
            <person name="Riley R."/>
            <person name="LaButti K."/>
            <person name="Andreopoulos B."/>
            <person name="Lipzen A."/>
            <person name="Chen C."/>
            <person name="Yan M."/>
            <person name="Daum C."/>
            <person name="Ng V."/>
            <person name="Clum A."/>
            <person name="Steindorff A."/>
            <person name="Ohm R.A."/>
            <person name="Martin F."/>
            <person name="Silar P."/>
            <person name="Natvig D.O."/>
            <person name="Lalanne C."/>
            <person name="Gautier V."/>
            <person name="Ament-Velasquez S.L."/>
            <person name="Kruys A."/>
            <person name="Hutchinson M.I."/>
            <person name="Powell A.J."/>
            <person name="Barry K."/>
            <person name="Miller A.N."/>
            <person name="Grigoriev I.V."/>
            <person name="Debuchy R."/>
            <person name="Gladieux P."/>
            <person name="Hiltunen Thoren M."/>
            <person name="Johannesson H."/>
        </authorList>
    </citation>
    <scope>NUCLEOTIDE SEQUENCE [LARGE SCALE GENOMIC DNA]</scope>
    <source>
        <strain evidence="2">CBS 340.73</strain>
    </source>
</reference>